<dbReference type="Proteomes" id="UP000199451">
    <property type="component" value="Unassembled WGS sequence"/>
</dbReference>
<evidence type="ECO:0000313" key="7">
    <source>
        <dbReference type="EMBL" id="SDM94846.1"/>
    </source>
</evidence>
<organism evidence="7 8">
    <name type="scientific">Halogranum gelatinilyticum</name>
    <dbReference type="NCBI Taxonomy" id="660521"/>
    <lineage>
        <taxon>Archaea</taxon>
        <taxon>Methanobacteriati</taxon>
        <taxon>Methanobacteriota</taxon>
        <taxon>Stenosarchaea group</taxon>
        <taxon>Halobacteria</taxon>
        <taxon>Halobacteriales</taxon>
        <taxon>Haloferacaceae</taxon>
    </lineage>
</organism>
<gene>
    <name evidence="7" type="ORF">SAMN04487949_2948</name>
</gene>
<dbReference type="InterPro" id="IPR001851">
    <property type="entry name" value="ABC_transp_permease"/>
</dbReference>
<evidence type="ECO:0000256" key="3">
    <source>
        <dbReference type="ARBA" id="ARBA00022692"/>
    </source>
</evidence>
<keyword evidence="5 6" id="KW-0472">Membrane</keyword>
<dbReference type="CDD" id="cd06581">
    <property type="entry name" value="TM_PBP1_LivM_like"/>
    <property type="match status" value="1"/>
</dbReference>
<dbReference type="EMBL" id="FNHL01000004">
    <property type="protein sequence ID" value="SDM94846.1"/>
    <property type="molecule type" value="Genomic_DNA"/>
</dbReference>
<dbReference type="GO" id="GO:0015658">
    <property type="term" value="F:branched-chain amino acid transmembrane transporter activity"/>
    <property type="evidence" value="ECO:0007669"/>
    <property type="project" value="InterPro"/>
</dbReference>
<keyword evidence="3 6" id="KW-0812">Transmembrane</keyword>
<sequence>MATPTENASGSLPTSLASLRALVEGPNTIGASRRFWVGFAVVLVALLAYPVIAGSYAASRLSLFVVYAFLGLSLAIVWGYTGVLSFGQVAFFGAAGYTFGVISVNFSTPLGITAAFLLAIVAGAGLAFVLGYFMFYGGVRDVYVTIITLVSTLVLHTFMAQTAGSQWTIGEAALGGFNGMPTIPDLAFGVGGFALTFSDMTFYYFVVALLCATYLGLRAVVNSDYGRVMVATREDEDRTRMFGYDVKRVKLAVFTFGGALAGLSGVLYASWGNYINPDVFSLTFASLPVVWVSVGGRKTLLGAVLATIGVQWFSNILSGQLAFIIVGVLLLTVILVLPEGAVPRLHDYYVRYVADRQEGDGVDDATRPTEVAE</sequence>
<feature type="transmembrane region" description="Helical" evidence="6">
    <location>
        <begin position="35"/>
        <end position="54"/>
    </location>
</feature>
<feature type="transmembrane region" description="Helical" evidence="6">
    <location>
        <begin position="201"/>
        <end position="221"/>
    </location>
</feature>
<keyword evidence="2" id="KW-1003">Cell membrane</keyword>
<dbReference type="STRING" id="660521.SAMN04487949_2948"/>
<name>A0A1G9XEH5_9EURY</name>
<accession>A0A1G9XEH5</accession>
<reference evidence="8" key="1">
    <citation type="submission" date="2016-10" db="EMBL/GenBank/DDBJ databases">
        <authorList>
            <person name="Varghese N."/>
            <person name="Submissions S."/>
        </authorList>
    </citation>
    <scope>NUCLEOTIDE SEQUENCE [LARGE SCALE GENOMIC DNA]</scope>
    <source>
        <strain evidence="8">CGMCC 1.10119</strain>
    </source>
</reference>
<feature type="transmembrane region" description="Helical" evidence="6">
    <location>
        <begin position="114"/>
        <end position="136"/>
    </location>
</feature>
<evidence type="ECO:0000256" key="5">
    <source>
        <dbReference type="ARBA" id="ARBA00023136"/>
    </source>
</evidence>
<dbReference type="Pfam" id="PF02653">
    <property type="entry name" value="BPD_transp_2"/>
    <property type="match status" value="1"/>
</dbReference>
<feature type="transmembrane region" description="Helical" evidence="6">
    <location>
        <begin position="61"/>
        <end position="80"/>
    </location>
</feature>
<feature type="transmembrane region" description="Helical" evidence="6">
    <location>
        <begin position="323"/>
        <end position="342"/>
    </location>
</feature>
<evidence type="ECO:0000313" key="8">
    <source>
        <dbReference type="Proteomes" id="UP000199451"/>
    </source>
</evidence>
<keyword evidence="8" id="KW-1185">Reference proteome</keyword>
<dbReference type="InterPro" id="IPR043428">
    <property type="entry name" value="LivM-like"/>
</dbReference>
<evidence type="ECO:0000256" key="2">
    <source>
        <dbReference type="ARBA" id="ARBA00022475"/>
    </source>
</evidence>
<comment type="subcellular location">
    <subcellularLocation>
        <location evidence="1">Cell membrane</location>
        <topology evidence="1">Multi-pass membrane protein</topology>
    </subcellularLocation>
</comment>
<feature type="transmembrane region" description="Helical" evidence="6">
    <location>
        <begin position="142"/>
        <end position="160"/>
    </location>
</feature>
<feature type="transmembrane region" description="Helical" evidence="6">
    <location>
        <begin position="249"/>
        <end position="268"/>
    </location>
</feature>
<dbReference type="PANTHER" id="PTHR30482">
    <property type="entry name" value="HIGH-AFFINITY BRANCHED-CHAIN AMINO ACID TRANSPORT SYSTEM PERMEASE"/>
    <property type="match status" value="1"/>
</dbReference>
<evidence type="ECO:0000256" key="6">
    <source>
        <dbReference type="SAM" id="Phobius"/>
    </source>
</evidence>
<dbReference type="GO" id="GO:0005886">
    <property type="term" value="C:plasma membrane"/>
    <property type="evidence" value="ECO:0007669"/>
    <property type="project" value="UniProtKB-SubCell"/>
</dbReference>
<proteinExistence type="predicted"/>
<evidence type="ECO:0000256" key="1">
    <source>
        <dbReference type="ARBA" id="ARBA00004651"/>
    </source>
</evidence>
<evidence type="ECO:0000256" key="4">
    <source>
        <dbReference type="ARBA" id="ARBA00022989"/>
    </source>
</evidence>
<feature type="transmembrane region" description="Helical" evidence="6">
    <location>
        <begin position="86"/>
        <end position="107"/>
    </location>
</feature>
<keyword evidence="4 6" id="KW-1133">Transmembrane helix</keyword>
<protein>
    <submittedName>
        <fullName evidence="7">Branched-chain amino acid transport system permease protein</fullName>
    </submittedName>
</protein>
<dbReference type="OrthoDB" id="30958at2157"/>
<dbReference type="RefSeq" id="WP_089698663.1">
    <property type="nucleotide sequence ID" value="NZ_FNHL01000004.1"/>
</dbReference>
<dbReference type="PANTHER" id="PTHR30482:SF4">
    <property type="entry name" value="SLR1201 PROTEIN"/>
    <property type="match status" value="1"/>
</dbReference>
<dbReference type="AlphaFoldDB" id="A0A1G9XEH5"/>